<feature type="compositionally biased region" description="Gly residues" evidence="1">
    <location>
        <begin position="140"/>
        <end position="162"/>
    </location>
</feature>
<proteinExistence type="predicted"/>
<gene>
    <name evidence="3" type="ORF">EJ08DRAFT_70909</name>
</gene>
<dbReference type="SUPFAM" id="SSF51045">
    <property type="entry name" value="WW domain"/>
    <property type="match status" value="1"/>
</dbReference>
<dbReference type="AlphaFoldDB" id="A0A9P4NEJ6"/>
<sequence length="212" mass="21256">MAGPASPDAGPDDSTVPALPTGWIAQWDSRKYYFVQISTGKSTWDRPTTAAPGAPTLSSTTTPANDSKSPYPHPNDNMGGGEPGKEGTRGMGDGQHGQSTDRAGGFGGMAMNALLGGNKQSSGHGGGGNNNMIGQLAGSLLGGGKQSHGGSSSHGGGGGPAGLVGSLASGLLGSGNKPHGQQQGGQQQHILRSTIDTSAAKLWWCFAFTTWI</sequence>
<feature type="compositionally biased region" description="Polar residues" evidence="1">
    <location>
        <begin position="56"/>
        <end position="68"/>
    </location>
</feature>
<dbReference type="PROSITE" id="PS50020">
    <property type="entry name" value="WW_DOMAIN_2"/>
    <property type="match status" value="1"/>
</dbReference>
<protein>
    <recommendedName>
        <fullName evidence="2">WW domain-containing protein</fullName>
    </recommendedName>
</protein>
<dbReference type="Pfam" id="PF00397">
    <property type="entry name" value="WW"/>
    <property type="match status" value="1"/>
</dbReference>
<evidence type="ECO:0000256" key="1">
    <source>
        <dbReference type="SAM" id="MobiDB-lite"/>
    </source>
</evidence>
<feature type="region of interest" description="Disordered" evidence="1">
    <location>
        <begin position="39"/>
        <end position="189"/>
    </location>
</feature>
<accession>A0A9P4NEJ6</accession>
<feature type="domain" description="WW" evidence="2">
    <location>
        <begin position="17"/>
        <end position="49"/>
    </location>
</feature>
<dbReference type="EMBL" id="MU007135">
    <property type="protein sequence ID" value="KAF2417693.1"/>
    <property type="molecule type" value="Genomic_DNA"/>
</dbReference>
<reference evidence="3" key="1">
    <citation type="journal article" date="2020" name="Stud. Mycol.">
        <title>101 Dothideomycetes genomes: a test case for predicting lifestyles and emergence of pathogens.</title>
        <authorList>
            <person name="Haridas S."/>
            <person name="Albert R."/>
            <person name="Binder M."/>
            <person name="Bloem J."/>
            <person name="Labutti K."/>
            <person name="Salamov A."/>
            <person name="Andreopoulos B."/>
            <person name="Baker S."/>
            <person name="Barry K."/>
            <person name="Bills G."/>
            <person name="Bluhm B."/>
            <person name="Cannon C."/>
            <person name="Castanera R."/>
            <person name="Culley D."/>
            <person name="Daum C."/>
            <person name="Ezra D."/>
            <person name="Gonzalez J."/>
            <person name="Henrissat B."/>
            <person name="Kuo A."/>
            <person name="Liang C."/>
            <person name="Lipzen A."/>
            <person name="Lutzoni F."/>
            <person name="Magnuson J."/>
            <person name="Mondo S."/>
            <person name="Nolan M."/>
            <person name="Ohm R."/>
            <person name="Pangilinan J."/>
            <person name="Park H.-J."/>
            <person name="Ramirez L."/>
            <person name="Alfaro M."/>
            <person name="Sun H."/>
            <person name="Tritt A."/>
            <person name="Yoshinaga Y."/>
            <person name="Zwiers L.-H."/>
            <person name="Turgeon B."/>
            <person name="Goodwin S."/>
            <person name="Spatafora J."/>
            <person name="Crous P."/>
            <person name="Grigoriev I."/>
        </authorList>
    </citation>
    <scope>NUCLEOTIDE SEQUENCE</scope>
    <source>
        <strain evidence="3">CBS 130266</strain>
    </source>
</reference>
<dbReference type="InterPro" id="IPR001202">
    <property type="entry name" value="WW_dom"/>
</dbReference>
<evidence type="ECO:0000313" key="3">
    <source>
        <dbReference type="EMBL" id="KAF2417693.1"/>
    </source>
</evidence>
<organism evidence="3 4">
    <name type="scientific">Tothia fuscella</name>
    <dbReference type="NCBI Taxonomy" id="1048955"/>
    <lineage>
        <taxon>Eukaryota</taxon>
        <taxon>Fungi</taxon>
        <taxon>Dikarya</taxon>
        <taxon>Ascomycota</taxon>
        <taxon>Pezizomycotina</taxon>
        <taxon>Dothideomycetes</taxon>
        <taxon>Pleosporomycetidae</taxon>
        <taxon>Venturiales</taxon>
        <taxon>Cylindrosympodiaceae</taxon>
        <taxon>Tothia</taxon>
    </lineage>
</organism>
<dbReference type="CDD" id="cd00201">
    <property type="entry name" value="WW"/>
    <property type="match status" value="1"/>
</dbReference>
<dbReference type="Proteomes" id="UP000800235">
    <property type="component" value="Unassembled WGS sequence"/>
</dbReference>
<dbReference type="PROSITE" id="PS01159">
    <property type="entry name" value="WW_DOMAIN_1"/>
    <property type="match status" value="1"/>
</dbReference>
<evidence type="ECO:0000259" key="2">
    <source>
        <dbReference type="PROSITE" id="PS50020"/>
    </source>
</evidence>
<dbReference type="OrthoDB" id="2367685at2759"/>
<keyword evidence="4" id="KW-1185">Reference proteome</keyword>
<feature type="compositionally biased region" description="Low complexity" evidence="1">
    <location>
        <begin position="163"/>
        <end position="188"/>
    </location>
</feature>
<name>A0A9P4NEJ6_9PEZI</name>
<dbReference type="Gene3D" id="2.20.70.10">
    <property type="match status" value="1"/>
</dbReference>
<comment type="caution">
    <text evidence="3">The sequence shown here is derived from an EMBL/GenBank/DDBJ whole genome shotgun (WGS) entry which is preliminary data.</text>
</comment>
<evidence type="ECO:0000313" key="4">
    <source>
        <dbReference type="Proteomes" id="UP000800235"/>
    </source>
</evidence>
<dbReference type="SMART" id="SM00456">
    <property type="entry name" value="WW"/>
    <property type="match status" value="1"/>
</dbReference>
<dbReference type="InterPro" id="IPR036020">
    <property type="entry name" value="WW_dom_sf"/>
</dbReference>